<dbReference type="PANTHER" id="PTHR43884">
    <property type="entry name" value="ACYL-COA DEHYDROGENASE"/>
    <property type="match status" value="1"/>
</dbReference>
<dbReference type="Gene3D" id="1.10.540.10">
    <property type="entry name" value="Acyl-CoA dehydrogenase/oxidase, N-terminal domain"/>
    <property type="match status" value="1"/>
</dbReference>
<evidence type="ECO:0000256" key="1">
    <source>
        <dbReference type="ARBA" id="ARBA00001974"/>
    </source>
</evidence>
<dbReference type="GO" id="GO:0003995">
    <property type="term" value="F:acyl-CoA dehydrogenase activity"/>
    <property type="evidence" value="ECO:0007669"/>
    <property type="project" value="TreeGrafter"/>
</dbReference>
<feature type="domain" description="Acyl-CoA dehydrogenase/oxidase C-terminal" evidence="6">
    <location>
        <begin position="224"/>
        <end position="351"/>
    </location>
</feature>
<dbReference type="InterPro" id="IPR037069">
    <property type="entry name" value="AcylCoA_DH/ox_N_sf"/>
</dbReference>
<dbReference type="Pfam" id="PF00441">
    <property type="entry name" value="Acyl-CoA_dh_1"/>
    <property type="match status" value="1"/>
</dbReference>
<gene>
    <name evidence="7" type="ORF">GCM10010121_059800</name>
</gene>
<proteinExistence type="inferred from homology"/>
<keyword evidence="3" id="KW-0285">Flavoprotein</keyword>
<evidence type="ECO:0000256" key="2">
    <source>
        <dbReference type="ARBA" id="ARBA00009347"/>
    </source>
</evidence>
<dbReference type="Proteomes" id="UP000657574">
    <property type="component" value="Unassembled WGS sequence"/>
</dbReference>
<reference evidence="7" key="1">
    <citation type="journal article" date="2014" name="Int. J. Syst. Evol. Microbiol.">
        <title>Complete genome sequence of Corynebacterium casei LMG S-19264T (=DSM 44701T), isolated from a smear-ripened cheese.</title>
        <authorList>
            <consortium name="US DOE Joint Genome Institute (JGI-PGF)"/>
            <person name="Walter F."/>
            <person name="Albersmeier A."/>
            <person name="Kalinowski J."/>
            <person name="Ruckert C."/>
        </authorList>
    </citation>
    <scope>NUCLEOTIDE SEQUENCE</scope>
    <source>
        <strain evidence="7">JCM 3086</strain>
    </source>
</reference>
<dbReference type="AlphaFoldDB" id="A0A917NZZ3"/>
<evidence type="ECO:0000313" key="7">
    <source>
        <dbReference type="EMBL" id="GGJ40783.1"/>
    </source>
</evidence>
<dbReference type="Gene3D" id="2.40.110.10">
    <property type="entry name" value="Butyryl-CoA Dehydrogenase, subunit A, domain 2"/>
    <property type="match status" value="1"/>
</dbReference>
<reference evidence="7" key="2">
    <citation type="submission" date="2020-09" db="EMBL/GenBank/DDBJ databases">
        <authorList>
            <person name="Sun Q."/>
            <person name="Ohkuma M."/>
        </authorList>
    </citation>
    <scope>NUCLEOTIDE SEQUENCE</scope>
    <source>
        <strain evidence="7">JCM 3086</strain>
    </source>
</reference>
<comment type="caution">
    <text evidence="7">The sequence shown here is derived from an EMBL/GenBank/DDBJ whole genome shotgun (WGS) entry which is preliminary data.</text>
</comment>
<dbReference type="InterPro" id="IPR009075">
    <property type="entry name" value="AcylCo_DH/oxidase_C"/>
</dbReference>
<keyword evidence="5" id="KW-0560">Oxidoreductase</keyword>
<accession>A0A917NZZ3</accession>
<keyword evidence="4" id="KW-0274">FAD</keyword>
<dbReference type="PANTHER" id="PTHR43884:SF20">
    <property type="entry name" value="ACYL-COA DEHYDROGENASE FADE28"/>
    <property type="match status" value="1"/>
</dbReference>
<protein>
    <submittedName>
        <fullName evidence="7">Acyl-CoA dehydrogenase</fullName>
    </submittedName>
</protein>
<dbReference type="SUPFAM" id="SSF56645">
    <property type="entry name" value="Acyl-CoA dehydrogenase NM domain-like"/>
    <property type="match status" value="1"/>
</dbReference>
<comment type="cofactor">
    <cofactor evidence="1">
        <name>FAD</name>
        <dbReference type="ChEBI" id="CHEBI:57692"/>
    </cofactor>
</comment>
<dbReference type="GO" id="GO:0050660">
    <property type="term" value="F:flavin adenine dinucleotide binding"/>
    <property type="evidence" value="ECO:0007669"/>
    <property type="project" value="InterPro"/>
</dbReference>
<evidence type="ECO:0000259" key="6">
    <source>
        <dbReference type="Pfam" id="PF00441"/>
    </source>
</evidence>
<evidence type="ECO:0000256" key="4">
    <source>
        <dbReference type="ARBA" id="ARBA00022827"/>
    </source>
</evidence>
<dbReference type="SUPFAM" id="SSF47203">
    <property type="entry name" value="Acyl-CoA dehydrogenase C-terminal domain-like"/>
    <property type="match status" value="1"/>
</dbReference>
<dbReference type="Gene3D" id="1.20.140.10">
    <property type="entry name" value="Butyryl-CoA Dehydrogenase, subunit A, domain 3"/>
    <property type="match status" value="1"/>
</dbReference>
<evidence type="ECO:0000256" key="5">
    <source>
        <dbReference type="ARBA" id="ARBA00023002"/>
    </source>
</evidence>
<sequence length="384" mass="41056">MADEDILQALKAFLDRDYPAERRRAALQAQGEDRQLFEEAVEQGWFALVAPEAEDGLGLHPATLVPMFQLFGQRLVTGPLLEQILLPGLLLRTTCTDGARTRLAATLTGRRRVAVLDPGVTLDWRAANGSLTLRSGTLVGSVDLVRFGAVSDLFVAIIDGAPDGAAAVLVIDRAQPGLTVTGHRSTDPGASYARVVLDGVAVGPGDIVARGEDAVALVAALRSWQRVLVAAELSGIARHVLDLSVGFAKQREQFGRPIGGFQAVKHIAASAAQRVIMLESLVAATAADSATLPPKSFDLAALTLKAAAAEVGRSACEDALQIHGGIGFTYEHELHWYYKRALSLRTWYGDEREAATEVGRRKVCHGMPVSLTDGRHHRSPRKAS</sequence>
<dbReference type="InterPro" id="IPR036250">
    <property type="entry name" value="AcylCo_DH-like_C"/>
</dbReference>
<organism evidence="7 8">
    <name type="scientific">Streptomyces brasiliensis</name>
    <dbReference type="NCBI Taxonomy" id="1954"/>
    <lineage>
        <taxon>Bacteria</taxon>
        <taxon>Bacillati</taxon>
        <taxon>Actinomycetota</taxon>
        <taxon>Actinomycetes</taxon>
        <taxon>Kitasatosporales</taxon>
        <taxon>Streptomycetaceae</taxon>
        <taxon>Streptomyces</taxon>
    </lineage>
</organism>
<keyword evidence="8" id="KW-1185">Reference proteome</keyword>
<dbReference type="EMBL" id="BMQA01000025">
    <property type="protein sequence ID" value="GGJ40783.1"/>
    <property type="molecule type" value="Genomic_DNA"/>
</dbReference>
<dbReference type="RefSeq" id="WP_189314382.1">
    <property type="nucleotide sequence ID" value="NZ_BMQA01000025.1"/>
</dbReference>
<evidence type="ECO:0000313" key="8">
    <source>
        <dbReference type="Proteomes" id="UP000657574"/>
    </source>
</evidence>
<comment type="similarity">
    <text evidence="2">Belongs to the acyl-CoA dehydrogenase family.</text>
</comment>
<evidence type="ECO:0000256" key="3">
    <source>
        <dbReference type="ARBA" id="ARBA00022630"/>
    </source>
</evidence>
<dbReference type="InterPro" id="IPR046373">
    <property type="entry name" value="Acyl-CoA_Oxase/DH_mid-dom_sf"/>
</dbReference>
<name>A0A917NZZ3_9ACTN</name>
<dbReference type="InterPro" id="IPR009100">
    <property type="entry name" value="AcylCoA_DH/oxidase_NM_dom_sf"/>
</dbReference>